<dbReference type="InterPro" id="IPR001680">
    <property type="entry name" value="WD40_rpt"/>
</dbReference>
<dbReference type="PRINTS" id="PR00320">
    <property type="entry name" value="GPROTEINBRPT"/>
</dbReference>
<organism evidence="4 5">
    <name type="scientific">Coemansia spiralis</name>
    <dbReference type="NCBI Taxonomy" id="417178"/>
    <lineage>
        <taxon>Eukaryota</taxon>
        <taxon>Fungi</taxon>
        <taxon>Fungi incertae sedis</taxon>
        <taxon>Zoopagomycota</taxon>
        <taxon>Kickxellomycotina</taxon>
        <taxon>Kickxellomycetes</taxon>
        <taxon>Kickxellales</taxon>
        <taxon>Kickxellaceae</taxon>
        <taxon>Coemansia</taxon>
    </lineage>
</organism>
<keyword evidence="5" id="KW-1185">Reference proteome</keyword>
<dbReference type="AlphaFoldDB" id="A0A9W8G9X2"/>
<dbReference type="Gene3D" id="2.130.10.10">
    <property type="entry name" value="YVTN repeat-like/Quinoprotein amine dehydrogenase"/>
    <property type="match status" value="2"/>
</dbReference>
<dbReference type="InterPro" id="IPR042453">
    <property type="entry name" value="WDR53"/>
</dbReference>
<sequence length="332" mass="35457">MSVKRSAVLRGHRAGVTSLAAGWGSRSSMLLSGSDDQTCRLWDTRTSKAVRCIRGFSDEITAVELAGDHTIVAASGSSIYIYDQRAMNVVSQASEAASLLSNKDQGEVQALSARGDFIAYVDENGRLGVFDITDNPPSATPVDGHDALAGCVCIHPELPVIASGGFDRQVILWDMASETKVRSFIAESRDTCDDPAKSFNPPFAYALDFAPEDSLQLVSGHADGSLVCLSDGTVFRWSECHGYSISAVRFVSAKPEILATASLDCTLALWDAESILYPDVEAQSNTVTVVGDKPRQLALVELSTKPDTLASSETTPVIYTDEGCDIIAYTIS</sequence>
<keyword evidence="2" id="KW-0677">Repeat</keyword>
<dbReference type="OrthoDB" id="2161379at2759"/>
<dbReference type="PANTHER" id="PTHR44666">
    <property type="entry name" value="WD REPEAT-CONTAINING PROTEIN 53"/>
    <property type="match status" value="1"/>
</dbReference>
<dbReference type="EMBL" id="JANBTX010000284">
    <property type="protein sequence ID" value="KAJ2683500.1"/>
    <property type="molecule type" value="Genomic_DNA"/>
</dbReference>
<gene>
    <name evidence="4" type="ORF">IWW39_005465</name>
</gene>
<evidence type="ECO:0000256" key="3">
    <source>
        <dbReference type="PROSITE-ProRule" id="PRU00221"/>
    </source>
</evidence>
<dbReference type="SMART" id="SM00320">
    <property type="entry name" value="WD40"/>
    <property type="match status" value="5"/>
</dbReference>
<dbReference type="PROSITE" id="PS50082">
    <property type="entry name" value="WD_REPEATS_2"/>
    <property type="match status" value="2"/>
</dbReference>
<dbReference type="InterPro" id="IPR036322">
    <property type="entry name" value="WD40_repeat_dom_sf"/>
</dbReference>
<evidence type="ECO:0000256" key="2">
    <source>
        <dbReference type="ARBA" id="ARBA00022737"/>
    </source>
</evidence>
<protein>
    <recommendedName>
        <fullName evidence="6">WD40 repeat-like protein</fullName>
    </recommendedName>
</protein>
<evidence type="ECO:0000313" key="4">
    <source>
        <dbReference type="EMBL" id="KAJ2683500.1"/>
    </source>
</evidence>
<accession>A0A9W8G9X2</accession>
<dbReference type="PROSITE" id="PS00678">
    <property type="entry name" value="WD_REPEATS_1"/>
    <property type="match status" value="3"/>
</dbReference>
<dbReference type="Pfam" id="PF00400">
    <property type="entry name" value="WD40"/>
    <property type="match status" value="3"/>
</dbReference>
<keyword evidence="1 3" id="KW-0853">WD repeat</keyword>
<reference evidence="4" key="1">
    <citation type="submission" date="2022-07" db="EMBL/GenBank/DDBJ databases">
        <title>Phylogenomic reconstructions and comparative analyses of Kickxellomycotina fungi.</title>
        <authorList>
            <person name="Reynolds N.K."/>
            <person name="Stajich J.E."/>
            <person name="Barry K."/>
            <person name="Grigoriev I.V."/>
            <person name="Crous P."/>
            <person name="Smith M.E."/>
        </authorList>
    </citation>
    <scope>NUCLEOTIDE SEQUENCE</scope>
    <source>
        <strain evidence="4">CBS 109367</strain>
    </source>
</reference>
<comment type="caution">
    <text evidence="4">The sequence shown here is derived from an EMBL/GenBank/DDBJ whole genome shotgun (WGS) entry which is preliminary data.</text>
</comment>
<dbReference type="PROSITE" id="PS50294">
    <property type="entry name" value="WD_REPEATS_REGION"/>
    <property type="match status" value="2"/>
</dbReference>
<evidence type="ECO:0000313" key="5">
    <source>
        <dbReference type="Proteomes" id="UP001151516"/>
    </source>
</evidence>
<dbReference type="InterPro" id="IPR015943">
    <property type="entry name" value="WD40/YVTN_repeat-like_dom_sf"/>
</dbReference>
<dbReference type="SUPFAM" id="SSF50978">
    <property type="entry name" value="WD40 repeat-like"/>
    <property type="match status" value="1"/>
</dbReference>
<proteinExistence type="predicted"/>
<dbReference type="PANTHER" id="PTHR44666:SF1">
    <property type="entry name" value="WD REPEAT-CONTAINING PROTEIN 53"/>
    <property type="match status" value="1"/>
</dbReference>
<evidence type="ECO:0000256" key="1">
    <source>
        <dbReference type="ARBA" id="ARBA00022574"/>
    </source>
</evidence>
<feature type="repeat" description="WD" evidence="3">
    <location>
        <begin position="142"/>
        <end position="183"/>
    </location>
</feature>
<dbReference type="Proteomes" id="UP001151516">
    <property type="component" value="Unassembled WGS sequence"/>
</dbReference>
<name>A0A9W8G9X2_9FUNG</name>
<evidence type="ECO:0008006" key="6">
    <source>
        <dbReference type="Google" id="ProtNLM"/>
    </source>
</evidence>
<dbReference type="InterPro" id="IPR019775">
    <property type="entry name" value="WD40_repeat_CS"/>
</dbReference>
<feature type="repeat" description="WD" evidence="3">
    <location>
        <begin position="9"/>
        <end position="52"/>
    </location>
</feature>
<dbReference type="InterPro" id="IPR020472">
    <property type="entry name" value="WD40_PAC1"/>
</dbReference>